<protein>
    <submittedName>
        <fullName evidence="1">Uncharacterized protein</fullName>
    </submittedName>
</protein>
<accession>A0ABX0P365</accession>
<evidence type="ECO:0000313" key="2">
    <source>
        <dbReference type="Proteomes" id="UP000609726"/>
    </source>
</evidence>
<evidence type="ECO:0000313" key="1">
    <source>
        <dbReference type="EMBL" id="NHZ93379.1"/>
    </source>
</evidence>
<organism evidence="1 2">
    <name type="scientific">Massilia mucilaginosa</name>
    <dbReference type="NCBI Taxonomy" id="2609282"/>
    <lineage>
        <taxon>Bacteria</taxon>
        <taxon>Pseudomonadati</taxon>
        <taxon>Pseudomonadota</taxon>
        <taxon>Betaproteobacteria</taxon>
        <taxon>Burkholderiales</taxon>
        <taxon>Oxalobacteraceae</taxon>
        <taxon>Telluria group</taxon>
        <taxon>Massilia</taxon>
    </lineage>
</organism>
<gene>
    <name evidence="1" type="ORF">F2P45_30875</name>
</gene>
<dbReference type="Proteomes" id="UP000609726">
    <property type="component" value="Unassembled WGS sequence"/>
</dbReference>
<keyword evidence="2" id="KW-1185">Reference proteome</keyword>
<dbReference type="EMBL" id="WHJH01000071">
    <property type="protein sequence ID" value="NHZ93379.1"/>
    <property type="molecule type" value="Genomic_DNA"/>
</dbReference>
<proteinExistence type="predicted"/>
<reference evidence="1 2" key="1">
    <citation type="submission" date="2019-10" db="EMBL/GenBank/DDBJ databases">
        <title>Taxonomy of Antarctic Massilia spp.: description of Massilia rubra sp. nov., Massilia aquatica sp. nov., Massilia mucilaginosa sp. nov., Massilia frigida sp. nov. isolated from streams, lakes and regoliths.</title>
        <authorList>
            <person name="Holochova P."/>
            <person name="Sedlacek I."/>
            <person name="Kralova S."/>
            <person name="Maslanova I."/>
            <person name="Busse H.-J."/>
            <person name="Stankova E."/>
            <person name="Vrbovska V."/>
            <person name="Kovarovic V."/>
            <person name="Bartak M."/>
            <person name="Svec P."/>
            <person name="Pantucek R."/>
        </authorList>
    </citation>
    <scope>NUCLEOTIDE SEQUENCE [LARGE SCALE GENOMIC DNA]</scope>
    <source>
        <strain evidence="1 2">CCM 8733</strain>
    </source>
</reference>
<name>A0ABX0P365_9BURK</name>
<comment type="caution">
    <text evidence="1">The sequence shown here is derived from an EMBL/GenBank/DDBJ whole genome shotgun (WGS) entry which is preliminary data.</text>
</comment>
<sequence>MAEARARWPNNLWLARWIAYDKMQAADYAGALPALEQLVLGPPAMADDAGLTLARVRRMLAPESTSPELGALAAKSRRLQLLLAVEEGPAPQAAVRPYQSLAAGRIDEATQGEGPDPARTAQVLRLAAASDGASAALIKRAMALPFEQGQDSATVWTGLALATRHGGDTAPWRAATRVVSGGDPERMLAFFDRIAAGKDPLAADRLLDAADPDMRLHAWSAALVLLGEKAPPAWRKAVTRMLFASERPYFKQL</sequence>